<keyword evidence="2" id="KW-1185">Reference proteome</keyword>
<dbReference type="EMBL" id="ML211231">
    <property type="protein sequence ID" value="TFK85821.1"/>
    <property type="molecule type" value="Genomic_DNA"/>
</dbReference>
<sequence length="333" mass="37519">MAEAGPPPNYDDSVAGSSNRFREYFATLSSDQLDIQQLFETVAEKLRQAPGIGETHPLCSEWNALRKRHRHIYRKSQHNSGMCARFLKSFATILVPLSQSKDGSLEHKKLMITRFLEAISVHLEAAKEHTVDFNEISKEVEVFPLKVGSALREASRPVGFLEHVLVWIQDICDAIWKALTRLINNLLDVFKAAFQGPVKLLRLGVCTPARYTFFFEMHFDDRPSKQITDADIDEKTARERAGEIMDDCDTLASKLAAFEDAWHAVELACSSLSSDLEMAQTFSDTDSPVLPVFERQLQSAEMVYRPLVECLEAYAAMPEKAGRNRSRTSSEAT</sequence>
<reference evidence="1 2" key="1">
    <citation type="journal article" date="2019" name="Nat. Ecol. Evol.">
        <title>Megaphylogeny resolves global patterns of mushroom evolution.</title>
        <authorList>
            <person name="Varga T."/>
            <person name="Krizsan K."/>
            <person name="Foldi C."/>
            <person name="Dima B."/>
            <person name="Sanchez-Garcia M."/>
            <person name="Sanchez-Ramirez S."/>
            <person name="Szollosi G.J."/>
            <person name="Szarkandi J.G."/>
            <person name="Papp V."/>
            <person name="Albert L."/>
            <person name="Andreopoulos W."/>
            <person name="Angelini C."/>
            <person name="Antonin V."/>
            <person name="Barry K.W."/>
            <person name="Bougher N.L."/>
            <person name="Buchanan P."/>
            <person name="Buyck B."/>
            <person name="Bense V."/>
            <person name="Catcheside P."/>
            <person name="Chovatia M."/>
            <person name="Cooper J."/>
            <person name="Damon W."/>
            <person name="Desjardin D."/>
            <person name="Finy P."/>
            <person name="Geml J."/>
            <person name="Haridas S."/>
            <person name="Hughes K."/>
            <person name="Justo A."/>
            <person name="Karasinski D."/>
            <person name="Kautmanova I."/>
            <person name="Kiss B."/>
            <person name="Kocsube S."/>
            <person name="Kotiranta H."/>
            <person name="LaButti K.M."/>
            <person name="Lechner B.E."/>
            <person name="Liimatainen K."/>
            <person name="Lipzen A."/>
            <person name="Lukacs Z."/>
            <person name="Mihaltcheva S."/>
            <person name="Morgado L.N."/>
            <person name="Niskanen T."/>
            <person name="Noordeloos M.E."/>
            <person name="Ohm R.A."/>
            <person name="Ortiz-Santana B."/>
            <person name="Ovrebo C."/>
            <person name="Racz N."/>
            <person name="Riley R."/>
            <person name="Savchenko A."/>
            <person name="Shiryaev A."/>
            <person name="Soop K."/>
            <person name="Spirin V."/>
            <person name="Szebenyi C."/>
            <person name="Tomsovsky M."/>
            <person name="Tulloss R.E."/>
            <person name="Uehling J."/>
            <person name="Grigoriev I.V."/>
            <person name="Vagvolgyi C."/>
            <person name="Papp T."/>
            <person name="Martin F.M."/>
            <person name="Miettinen O."/>
            <person name="Hibbett D.S."/>
            <person name="Nagy L.G."/>
        </authorList>
    </citation>
    <scope>NUCLEOTIDE SEQUENCE [LARGE SCALE GENOMIC DNA]</scope>
    <source>
        <strain evidence="1 2">HHB13444</strain>
    </source>
</reference>
<protein>
    <submittedName>
        <fullName evidence="1">Uncharacterized protein</fullName>
    </submittedName>
</protein>
<proteinExistence type="predicted"/>
<dbReference type="InParanoid" id="A0A5C3P8K0"/>
<dbReference type="STRING" id="1314778.A0A5C3P8K0"/>
<evidence type="ECO:0000313" key="1">
    <source>
        <dbReference type="EMBL" id="TFK85821.1"/>
    </source>
</evidence>
<accession>A0A5C3P8K0</accession>
<dbReference type="AlphaFoldDB" id="A0A5C3P8K0"/>
<evidence type="ECO:0000313" key="2">
    <source>
        <dbReference type="Proteomes" id="UP000308197"/>
    </source>
</evidence>
<organism evidence="1 2">
    <name type="scientific">Polyporus arcularius HHB13444</name>
    <dbReference type="NCBI Taxonomy" id="1314778"/>
    <lineage>
        <taxon>Eukaryota</taxon>
        <taxon>Fungi</taxon>
        <taxon>Dikarya</taxon>
        <taxon>Basidiomycota</taxon>
        <taxon>Agaricomycotina</taxon>
        <taxon>Agaricomycetes</taxon>
        <taxon>Polyporales</taxon>
        <taxon>Polyporaceae</taxon>
        <taxon>Polyporus</taxon>
    </lineage>
</organism>
<gene>
    <name evidence="1" type="ORF">K466DRAFT_587800</name>
</gene>
<name>A0A5C3P8K0_9APHY</name>
<dbReference type="Proteomes" id="UP000308197">
    <property type="component" value="Unassembled WGS sequence"/>
</dbReference>